<dbReference type="InterPro" id="IPR016036">
    <property type="entry name" value="Malonyl_transacylase_ACP-bd"/>
</dbReference>
<dbReference type="PANTHER" id="PTHR43775">
    <property type="entry name" value="FATTY ACID SYNTHASE"/>
    <property type="match status" value="1"/>
</dbReference>
<gene>
    <name evidence="6" type="ORF">ABT276_36465</name>
</gene>
<dbReference type="EMBL" id="JBEPBX010000097">
    <property type="protein sequence ID" value="MER6618689.1"/>
    <property type="molecule type" value="Genomic_DNA"/>
</dbReference>
<dbReference type="InterPro" id="IPR049900">
    <property type="entry name" value="PKS_mFAS_DH"/>
</dbReference>
<dbReference type="Pfam" id="PF21089">
    <property type="entry name" value="PKS_DH_N"/>
    <property type="match status" value="1"/>
</dbReference>
<dbReference type="InterPro" id="IPR001227">
    <property type="entry name" value="Ac_transferase_dom_sf"/>
</dbReference>
<evidence type="ECO:0000256" key="3">
    <source>
        <dbReference type="ARBA" id="ARBA00023315"/>
    </source>
</evidence>
<dbReference type="PROSITE" id="PS52019">
    <property type="entry name" value="PKS_MFAS_DH"/>
    <property type="match status" value="1"/>
</dbReference>
<protein>
    <submittedName>
        <fullName evidence="6">Acyltransferase domain-containing protein</fullName>
    </submittedName>
</protein>
<evidence type="ECO:0000313" key="6">
    <source>
        <dbReference type="EMBL" id="MER6618689.1"/>
    </source>
</evidence>
<dbReference type="SUPFAM" id="SSF52151">
    <property type="entry name" value="FabD/lysophospholipase-like"/>
    <property type="match status" value="1"/>
</dbReference>
<keyword evidence="3 6" id="KW-0012">Acyltransferase</keyword>
<dbReference type="Gene3D" id="3.40.366.10">
    <property type="entry name" value="Malonyl-Coenzyme A Acyl Carrier Protein, domain 2"/>
    <property type="match status" value="1"/>
</dbReference>
<comment type="caution">
    <text evidence="4">Lacks conserved residue(s) required for the propagation of feature annotation.</text>
</comment>
<organism evidence="6 7">
    <name type="scientific">Streptomyces xantholiticus</name>
    <dbReference type="NCBI Taxonomy" id="68285"/>
    <lineage>
        <taxon>Bacteria</taxon>
        <taxon>Bacillati</taxon>
        <taxon>Actinomycetota</taxon>
        <taxon>Actinomycetes</taxon>
        <taxon>Kitasatosporales</taxon>
        <taxon>Streptomycetaceae</taxon>
        <taxon>Streptomyces</taxon>
    </lineage>
</organism>
<evidence type="ECO:0000256" key="1">
    <source>
        <dbReference type="ARBA" id="ARBA00022679"/>
    </source>
</evidence>
<dbReference type="GO" id="GO:0016746">
    <property type="term" value="F:acyltransferase activity"/>
    <property type="evidence" value="ECO:0007669"/>
    <property type="project" value="UniProtKB-KW"/>
</dbReference>
<keyword evidence="7" id="KW-1185">Reference proteome</keyword>
<comment type="caution">
    <text evidence="6">The sequence shown here is derived from an EMBL/GenBank/DDBJ whole genome shotgun (WGS) entry which is preliminary data.</text>
</comment>
<dbReference type="Gene3D" id="3.10.129.110">
    <property type="entry name" value="Polyketide synthase dehydratase"/>
    <property type="match status" value="1"/>
</dbReference>
<evidence type="ECO:0000313" key="7">
    <source>
        <dbReference type="Proteomes" id="UP001445472"/>
    </source>
</evidence>
<proteinExistence type="predicted"/>
<dbReference type="InterPro" id="IPR050091">
    <property type="entry name" value="PKS_NRPS_Biosynth_Enz"/>
</dbReference>
<dbReference type="SMART" id="SM00827">
    <property type="entry name" value="PKS_AT"/>
    <property type="match status" value="1"/>
</dbReference>
<dbReference type="Proteomes" id="UP001445472">
    <property type="component" value="Unassembled WGS sequence"/>
</dbReference>
<dbReference type="InterPro" id="IPR049552">
    <property type="entry name" value="PKS_DH_N"/>
</dbReference>
<dbReference type="InterPro" id="IPR014043">
    <property type="entry name" value="Acyl_transferase_dom"/>
</dbReference>
<evidence type="ECO:0000256" key="2">
    <source>
        <dbReference type="ARBA" id="ARBA00023268"/>
    </source>
</evidence>
<dbReference type="InterPro" id="IPR042104">
    <property type="entry name" value="PKS_dehydratase_sf"/>
</dbReference>
<feature type="domain" description="PKS/mFAS DH" evidence="5">
    <location>
        <begin position="430"/>
        <end position="483"/>
    </location>
</feature>
<dbReference type="SUPFAM" id="SSF55048">
    <property type="entry name" value="Probable ACP-binding domain of malonyl-CoA ACP transacylase"/>
    <property type="match status" value="1"/>
</dbReference>
<evidence type="ECO:0000256" key="4">
    <source>
        <dbReference type="PROSITE-ProRule" id="PRU01363"/>
    </source>
</evidence>
<dbReference type="PANTHER" id="PTHR43775:SF51">
    <property type="entry name" value="INACTIVE PHENOLPHTHIOCEROL SYNTHESIS POLYKETIDE SYNTHASE TYPE I PKS1-RELATED"/>
    <property type="match status" value="1"/>
</dbReference>
<sequence length="483" mass="50770">MDVRALGRALATTRSTFEHRAVVVGESRKSLLAGLDALLAGDDAVGLVRGAVDGSARSAVMFTGQGSQRVGMGRELCEAFPVFAGALDEVFALFDGELDRSLREVVFEPSGGLLDRTDYAQAGIFAVEVALFRLVSSWGVRPDFLIGHSVGEIAAAHGAGVFSLPDAVRLVAARGRLMQGLRVDGGMAAVEGTEQEVGAALVADGCGGRLEVAAVNSASSVVVSGDLDVVEGFAERWRARGRRVKRLTVSHAFHSRHMDGMLEDFRKVAQSLEYRACRIPLVSNVSGALADAEQVCSPEYWVRHVRRPVRFLDGVRALEAEGVSVYLELGPDGVLSALGPDCVMEAGDEESPVLFAAGLRGEGVPEARALVEAVARVHAHGGGVDWSAVLGAGPVVRDLPTYAFQRERFWLEVPAGRGDVAGLGLAAAGHPLLGAVVSLPDGRGTLWTGRLSLTEQPWLADHTLHGSVVVPGAVLVELALQAG</sequence>
<dbReference type="Pfam" id="PF00698">
    <property type="entry name" value="Acyl_transf_1"/>
    <property type="match status" value="1"/>
</dbReference>
<evidence type="ECO:0000259" key="5">
    <source>
        <dbReference type="PROSITE" id="PS52019"/>
    </source>
</evidence>
<feature type="non-terminal residue" evidence="6">
    <location>
        <position position="483"/>
    </location>
</feature>
<reference evidence="6 7" key="1">
    <citation type="submission" date="2024-06" db="EMBL/GenBank/DDBJ databases">
        <title>The Natural Products Discovery Center: Release of the First 8490 Sequenced Strains for Exploring Actinobacteria Biosynthetic Diversity.</title>
        <authorList>
            <person name="Kalkreuter E."/>
            <person name="Kautsar S.A."/>
            <person name="Yang D."/>
            <person name="Bader C.D."/>
            <person name="Teijaro C.N."/>
            <person name="Fluegel L."/>
            <person name="Davis C.M."/>
            <person name="Simpson J.R."/>
            <person name="Lauterbach L."/>
            <person name="Steele A.D."/>
            <person name="Gui C."/>
            <person name="Meng S."/>
            <person name="Li G."/>
            <person name="Viehrig K."/>
            <person name="Ye F."/>
            <person name="Su P."/>
            <person name="Kiefer A.F."/>
            <person name="Nichols A."/>
            <person name="Cepeda A.J."/>
            <person name="Yan W."/>
            <person name="Fan B."/>
            <person name="Jiang Y."/>
            <person name="Adhikari A."/>
            <person name="Zheng C.-J."/>
            <person name="Schuster L."/>
            <person name="Cowan T.M."/>
            <person name="Smanski M.J."/>
            <person name="Chevrette M.G."/>
            <person name="De Carvalho L.P.S."/>
            <person name="Shen B."/>
        </authorList>
    </citation>
    <scope>NUCLEOTIDE SEQUENCE [LARGE SCALE GENOMIC DNA]</scope>
    <source>
        <strain evidence="6 7">NPDC000837</strain>
    </source>
</reference>
<name>A0ABV1V6M5_9ACTN</name>
<keyword evidence="1" id="KW-0808">Transferase</keyword>
<keyword evidence="2" id="KW-0511">Multifunctional enzyme</keyword>
<accession>A0ABV1V6M5</accession>
<dbReference type="RefSeq" id="WP_351979476.1">
    <property type="nucleotide sequence ID" value="NZ_JBEPBX010000097.1"/>
</dbReference>
<dbReference type="Gene3D" id="3.30.70.3290">
    <property type="match status" value="1"/>
</dbReference>
<dbReference type="InterPro" id="IPR016035">
    <property type="entry name" value="Acyl_Trfase/lysoPLipase"/>
</dbReference>